<accession>A0A849VGM4</accession>
<gene>
    <name evidence="1" type="ORF">HG263_20460</name>
</gene>
<evidence type="ECO:0000313" key="1">
    <source>
        <dbReference type="EMBL" id="NOU52879.1"/>
    </source>
</evidence>
<proteinExistence type="predicted"/>
<protein>
    <submittedName>
        <fullName evidence="1">Transporter substrate-binding domain-containing protein</fullName>
    </submittedName>
</protein>
<sequence>MDQGRRDQGCVAKLIRDAFAISDFKVRFVFMPWERAYQEGLKTEFSGSAYWYLSKQRANDYIYTKTPITTEISRFYHLTSLQFTYQTYKDLAPYRLVLNQGLTYPKELLEAVKKYDISIVNATYTTKNLPFLLRDRADIVILTEQTKTAYAKALTPEQNKLITFQAKPAFIKQGYLLINKHSEQYVSIFDEGVAALWKNKAYYDDYAKHCLRIKGQ</sequence>
<dbReference type="EMBL" id="JABBPG010000013">
    <property type="protein sequence ID" value="NOU52879.1"/>
    <property type="molecule type" value="Genomic_DNA"/>
</dbReference>
<dbReference type="SUPFAM" id="SSF53850">
    <property type="entry name" value="Periplasmic binding protein-like II"/>
    <property type="match status" value="1"/>
</dbReference>
<keyword evidence="2" id="KW-1185">Reference proteome</keyword>
<comment type="caution">
    <text evidence="1">The sequence shown here is derived from an EMBL/GenBank/DDBJ whole genome shotgun (WGS) entry which is preliminary data.</text>
</comment>
<name>A0A849VGM4_9GAMM</name>
<evidence type="ECO:0000313" key="2">
    <source>
        <dbReference type="Proteomes" id="UP000586305"/>
    </source>
</evidence>
<organism evidence="1 2">
    <name type="scientific">Pseudoalteromonas caenipelagi</name>
    <dbReference type="NCBI Taxonomy" id="2726988"/>
    <lineage>
        <taxon>Bacteria</taxon>
        <taxon>Pseudomonadati</taxon>
        <taxon>Pseudomonadota</taxon>
        <taxon>Gammaproteobacteria</taxon>
        <taxon>Alteromonadales</taxon>
        <taxon>Pseudoalteromonadaceae</taxon>
        <taxon>Pseudoalteromonas</taxon>
    </lineage>
</organism>
<reference evidence="1 2" key="1">
    <citation type="submission" date="2020-04" db="EMBL/GenBank/DDBJ databases">
        <title>Pseudoalteromonas caenipelagi sp. nov., isolated from a tidal flat.</title>
        <authorList>
            <person name="Park S."/>
            <person name="Yoon J.-H."/>
        </authorList>
    </citation>
    <scope>NUCLEOTIDE SEQUENCE [LARGE SCALE GENOMIC DNA]</scope>
    <source>
        <strain evidence="1 2">JBTF-M23</strain>
    </source>
</reference>
<dbReference type="AlphaFoldDB" id="A0A849VGM4"/>
<dbReference type="Gene3D" id="3.40.190.10">
    <property type="entry name" value="Periplasmic binding protein-like II"/>
    <property type="match status" value="2"/>
</dbReference>
<dbReference type="RefSeq" id="WP_171627932.1">
    <property type="nucleotide sequence ID" value="NZ_JABBPG010000013.1"/>
</dbReference>
<dbReference type="Proteomes" id="UP000586305">
    <property type="component" value="Unassembled WGS sequence"/>
</dbReference>